<protein>
    <recommendedName>
        <fullName evidence="3">Polyketide cyclase / dehydrase and lipid transport</fullName>
    </recommendedName>
</protein>
<name>J7IXG8_DESMD</name>
<reference evidence="1 2" key="1">
    <citation type="journal article" date="2012" name="J. Bacteriol.">
        <title>Complete genome sequences of Desulfosporosinus orientis DSM765T, Desulfosporosinus youngiae DSM17734T, Desulfosporosinus meridiei DSM13257T, and Desulfosporosinus acidiphilus DSM22704T.</title>
        <authorList>
            <person name="Pester M."/>
            <person name="Brambilla E."/>
            <person name="Alazard D."/>
            <person name="Rattei T."/>
            <person name="Weinmaier T."/>
            <person name="Han J."/>
            <person name="Lucas S."/>
            <person name="Lapidus A."/>
            <person name="Cheng J.F."/>
            <person name="Goodwin L."/>
            <person name="Pitluck S."/>
            <person name="Peters L."/>
            <person name="Ovchinnikova G."/>
            <person name="Teshima H."/>
            <person name="Detter J.C."/>
            <person name="Han C.S."/>
            <person name="Tapia R."/>
            <person name="Land M.L."/>
            <person name="Hauser L."/>
            <person name="Kyrpides N.C."/>
            <person name="Ivanova N.N."/>
            <person name="Pagani I."/>
            <person name="Huntmann M."/>
            <person name="Wei C.L."/>
            <person name="Davenport K.W."/>
            <person name="Daligault H."/>
            <person name="Chain P.S."/>
            <person name="Chen A."/>
            <person name="Mavromatis K."/>
            <person name="Markowitz V."/>
            <person name="Szeto E."/>
            <person name="Mikhailova N."/>
            <person name="Pati A."/>
            <person name="Wagner M."/>
            <person name="Woyke T."/>
            <person name="Ollivier B."/>
            <person name="Klenk H.P."/>
            <person name="Spring S."/>
            <person name="Loy A."/>
        </authorList>
    </citation>
    <scope>NUCLEOTIDE SEQUENCE [LARGE SCALE GENOMIC DNA]</scope>
    <source>
        <strain evidence="2">ATCC BAA-275 / DSM 13257 / NCIMB 13706 / S10</strain>
    </source>
</reference>
<dbReference type="AlphaFoldDB" id="J7IXG8"/>
<dbReference type="HOGENOM" id="CLU_1692040_0_0_9"/>
<gene>
    <name evidence="1" type="ordered locus">Desmer_1412</name>
</gene>
<sequence length="156" mass="18158">MKNSLRKEYIHKIDIRGDNMTIFKLFCPIAEKDWVPGWECNMLYSESGIAEKNCVFTTKHQANMTDDIWLCSIYNPGVEVEYVRTTPEYFVTVINIKTLHLNDVTECTVKYTHTALTEGGAIFIENHFTEEMFIKQIVSWQDEISAYLKSQIVECI</sequence>
<dbReference type="STRING" id="768704.Desmer_1412"/>
<dbReference type="EMBL" id="CP003629">
    <property type="protein sequence ID" value="AFQ43406.1"/>
    <property type="molecule type" value="Genomic_DNA"/>
</dbReference>
<dbReference type="eggNOG" id="ENOG50330XJ">
    <property type="taxonomic scope" value="Bacteria"/>
</dbReference>
<dbReference type="KEGG" id="dmi:Desmer_1412"/>
<keyword evidence="2" id="KW-1185">Reference proteome</keyword>
<evidence type="ECO:0000313" key="2">
    <source>
        <dbReference type="Proteomes" id="UP000005262"/>
    </source>
</evidence>
<proteinExistence type="predicted"/>
<organism evidence="1 2">
    <name type="scientific">Desulfosporosinus meridiei (strain ATCC BAA-275 / DSM 13257 / KCTC 12902 / NCIMB 13706 / S10)</name>
    <dbReference type="NCBI Taxonomy" id="768704"/>
    <lineage>
        <taxon>Bacteria</taxon>
        <taxon>Bacillati</taxon>
        <taxon>Bacillota</taxon>
        <taxon>Clostridia</taxon>
        <taxon>Eubacteriales</taxon>
        <taxon>Desulfitobacteriaceae</taxon>
        <taxon>Desulfosporosinus</taxon>
    </lineage>
</organism>
<evidence type="ECO:0008006" key="3">
    <source>
        <dbReference type="Google" id="ProtNLM"/>
    </source>
</evidence>
<dbReference type="RefSeq" id="WP_014902325.1">
    <property type="nucleotide sequence ID" value="NC_018515.1"/>
</dbReference>
<reference evidence="2" key="2">
    <citation type="submission" date="2012-08" db="EMBL/GenBank/DDBJ databases">
        <title>Finished genome of Desulfosporosinus meridiei DSM 13257.</title>
        <authorList>
            <person name="Huntemann M."/>
            <person name="Wei C.-L."/>
            <person name="Han J."/>
            <person name="Detter J.C."/>
            <person name="Han C."/>
            <person name="Davenport K."/>
            <person name="Daligault H."/>
            <person name="Erkkila T."/>
            <person name="Gu W."/>
            <person name="Munk A.C.C."/>
            <person name="Teshima H."/>
            <person name="Xu Y."/>
            <person name="Chain P."/>
            <person name="Tapia R."/>
            <person name="Chen A."/>
            <person name="Krypides N."/>
            <person name="Mavromatis K."/>
            <person name="Markowitz V."/>
            <person name="Szeto E."/>
            <person name="Ivanova N."/>
            <person name="Mikhailova N."/>
            <person name="Ovchinnikova G."/>
            <person name="Pagani I."/>
            <person name="Pati A."/>
            <person name="Goodwin L."/>
            <person name="Peters L."/>
            <person name="Pitluck S."/>
            <person name="Woyke T."/>
            <person name="Pester M."/>
            <person name="Spring S."/>
            <person name="Ollivier B."/>
            <person name="Rattei T."/>
            <person name="Klenk H.-P."/>
            <person name="Wagner M."/>
            <person name="Loy A."/>
        </authorList>
    </citation>
    <scope>NUCLEOTIDE SEQUENCE [LARGE SCALE GENOMIC DNA]</scope>
    <source>
        <strain evidence="2">ATCC BAA-275 / DSM 13257 / NCIMB 13706 / S10</strain>
    </source>
</reference>
<dbReference type="Proteomes" id="UP000005262">
    <property type="component" value="Chromosome"/>
</dbReference>
<evidence type="ECO:0000313" key="1">
    <source>
        <dbReference type="EMBL" id="AFQ43406.1"/>
    </source>
</evidence>
<accession>J7IXG8</accession>